<evidence type="ECO:0000313" key="2">
    <source>
        <dbReference type="EMBL" id="KAF2068763.1"/>
    </source>
</evidence>
<accession>A0A8J4PKW0</accession>
<dbReference type="SUPFAM" id="SSF54160">
    <property type="entry name" value="Chromo domain-like"/>
    <property type="match status" value="1"/>
</dbReference>
<comment type="caution">
    <text evidence="2">The sequence shown here is derived from an EMBL/GenBank/DDBJ whole genome shotgun (WGS) entry which is preliminary data.</text>
</comment>
<evidence type="ECO:0000313" key="3">
    <source>
        <dbReference type="Proteomes" id="UP000695562"/>
    </source>
</evidence>
<proteinExistence type="predicted"/>
<feature type="compositionally biased region" description="Low complexity" evidence="1">
    <location>
        <begin position="79"/>
        <end position="100"/>
    </location>
</feature>
<organism evidence="2 3">
    <name type="scientific">Polysphondylium violaceum</name>
    <dbReference type="NCBI Taxonomy" id="133409"/>
    <lineage>
        <taxon>Eukaryota</taxon>
        <taxon>Amoebozoa</taxon>
        <taxon>Evosea</taxon>
        <taxon>Eumycetozoa</taxon>
        <taxon>Dictyostelia</taxon>
        <taxon>Dictyosteliales</taxon>
        <taxon>Dictyosteliaceae</taxon>
        <taxon>Polysphondylium</taxon>
    </lineage>
</organism>
<reference evidence="2" key="1">
    <citation type="submission" date="2020-01" db="EMBL/GenBank/DDBJ databases">
        <title>Development of genomics and gene disruption for Polysphondylium violaceum indicates a role for the polyketide synthase stlB in stalk morphogenesis.</title>
        <authorList>
            <person name="Narita B."/>
            <person name="Kawabe Y."/>
            <person name="Kin K."/>
            <person name="Saito T."/>
            <person name="Gibbs R."/>
            <person name="Kuspa A."/>
            <person name="Muzny D."/>
            <person name="Queller D."/>
            <person name="Richards S."/>
            <person name="Strassman J."/>
            <person name="Sucgang R."/>
            <person name="Worley K."/>
            <person name="Schaap P."/>
        </authorList>
    </citation>
    <scope>NUCLEOTIDE SEQUENCE</scope>
    <source>
        <strain evidence="2">QSvi11</strain>
    </source>
</reference>
<protein>
    <recommendedName>
        <fullName evidence="4">Chromo domain-containing protein</fullName>
    </recommendedName>
</protein>
<dbReference type="EMBL" id="AJWJ01000851">
    <property type="protein sequence ID" value="KAF2068763.1"/>
    <property type="molecule type" value="Genomic_DNA"/>
</dbReference>
<evidence type="ECO:0008006" key="4">
    <source>
        <dbReference type="Google" id="ProtNLM"/>
    </source>
</evidence>
<dbReference type="InterPro" id="IPR016197">
    <property type="entry name" value="Chromo-like_dom_sf"/>
</dbReference>
<gene>
    <name evidence="2" type="ORF">CYY_009915</name>
</gene>
<name>A0A8J4PKW0_9MYCE</name>
<sequence>MPGPIDDEINRIIQHDKNGNYLVQWEGYENRKQWIYKEDISPDALEEYHRERGDGIWLNSRIDKNKIIENDNSKNMSQDNDNNKLQVNSNNNSDNNSQLQIDRNSNTINKQQETRKNNNIGFNNKFININNNSNAISIIAPKPNYNQALENRDNNNISVRKVNKNYQNSYVPNYSSSHVPDYRKNKYRKKTRFSGKYKIDDSI</sequence>
<evidence type="ECO:0000256" key="1">
    <source>
        <dbReference type="SAM" id="MobiDB-lite"/>
    </source>
</evidence>
<feature type="region of interest" description="Disordered" evidence="1">
    <location>
        <begin position="71"/>
        <end position="100"/>
    </location>
</feature>
<keyword evidence="3" id="KW-1185">Reference proteome</keyword>
<dbReference type="Proteomes" id="UP000695562">
    <property type="component" value="Unassembled WGS sequence"/>
</dbReference>
<dbReference type="CDD" id="cd00024">
    <property type="entry name" value="CD_CSD"/>
    <property type="match status" value="1"/>
</dbReference>
<dbReference type="AlphaFoldDB" id="A0A8J4PKW0"/>
<dbReference type="Gene3D" id="2.40.50.40">
    <property type="match status" value="1"/>
</dbReference>